<evidence type="ECO:0000256" key="2">
    <source>
        <dbReference type="ARBA" id="ARBA00006053"/>
    </source>
</evidence>
<comment type="subcellular location">
    <subcellularLocation>
        <location evidence="1">Cytoplasm</location>
    </subcellularLocation>
</comment>
<dbReference type="PANTHER" id="PTHR48102">
    <property type="entry name" value="ATP-DEPENDENT CLP PROTEASE ATP-BINDING SUBUNIT CLPX-LIKE, MITOCHONDRIAL-RELATED"/>
    <property type="match status" value="1"/>
</dbReference>
<keyword evidence="8" id="KW-0067">ATP-binding</keyword>
<protein>
    <recommendedName>
        <fullName evidence="14">ATP-dependent protease ATPase subunit HslU</fullName>
    </recommendedName>
</protein>
<dbReference type="Gene3D" id="1.10.8.60">
    <property type="match status" value="1"/>
</dbReference>
<evidence type="ECO:0000256" key="4">
    <source>
        <dbReference type="ARBA" id="ARBA00022490"/>
    </source>
</evidence>
<dbReference type="InterPro" id="IPR023333">
    <property type="entry name" value="Proteasome_suB-type"/>
</dbReference>
<dbReference type="GO" id="GO:0005524">
    <property type="term" value="F:ATP binding"/>
    <property type="evidence" value="ECO:0007669"/>
    <property type="project" value="UniProtKB-KW"/>
</dbReference>
<dbReference type="InterPro" id="IPR019489">
    <property type="entry name" value="Clp_ATPase_C"/>
</dbReference>
<dbReference type="PANTHER" id="PTHR48102:SF3">
    <property type="entry name" value="ATP-DEPENDENT PROTEASE ATPASE SUBUNIT HSLU"/>
    <property type="match status" value="1"/>
</dbReference>
<keyword evidence="5" id="KW-0645">Protease</keyword>
<keyword evidence="4" id="KW-0963">Cytoplasm</keyword>
<dbReference type="HAMAP" id="MF_00249">
    <property type="entry name" value="HslU"/>
    <property type="match status" value="1"/>
</dbReference>
<dbReference type="InterPro" id="IPR001353">
    <property type="entry name" value="Proteasome_sua/b"/>
</dbReference>
<dbReference type="SMART" id="SM00382">
    <property type="entry name" value="AAA"/>
    <property type="match status" value="1"/>
</dbReference>
<dbReference type="PROSITE" id="PS51476">
    <property type="entry name" value="PROTEASOME_BETA_2"/>
    <property type="match status" value="1"/>
</dbReference>
<keyword evidence="7" id="KW-0378">Hydrolase</keyword>
<organism evidence="12 13">
    <name type="scientific">Effrenium voratum</name>
    <dbReference type="NCBI Taxonomy" id="2562239"/>
    <lineage>
        <taxon>Eukaryota</taxon>
        <taxon>Sar</taxon>
        <taxon>Alveolata</taxon>
        <taxon>Dinophyceae</taxon>
        <taxon>Suessiales</taxon>
        <taxon>Symbiodiniaceae</taxon>
        <taxon>Effrenium</taxon>
    </lineage>
</organism>
<evidence type="ECO:0000313" key="12">
    <source>
        <dbReference type="EMBL" id="CAJ1398956.1"/>
    </source>
</evidence>
<dbReference type="Gene3D" id="3.60.20.10">
    <property type="entry name" value="Glutamine Phosphoribosylpyrophosphate, subunit 1, domain 1"/>
    <property type="match status" value="1"/>
</dbReference>
<keyword evidence="13" id="KW-1185">Reference proteome</keyword>
<dbReference type="InterPro" id="IPR003593">
    <property type="entry name" value="AAA+_ATPase"/>
</dbReference>
<evidence type="ECO:0000256" key="8">
    <source>
        <dbReference type="ARBA" id="ARBA00022840"/>
    </source>
</evidence>
<keyword evidence="6" id="KW-0547">Nucleotide-binding</keyword>
<dbReference type="SMART" id="SM01086">
    <property type="entry name" value="ClpB_D2-small"/>
    <property type="match status" value="1"/>
</dbReference>
<dbReference type="Gene3D" id="1.10.8.10">
    <property type="entry name" value="DNA helicase RuvA subunit, C-terminal domain"/>
    <property type="match status" value="1"/>
</dbReference>
<dbReference type="FunFam" id="3.40.50.300:FF:000220">
    <property type="entry name" value="ATP-dependent protease ATPase subunit HslU"/>
    <property type="match status" value="1"/>
</dbReference>
<dbReference type="SUPFAM" id="SSF56235">
    <property type="entry name" value="N-terminal nucleophile aminohydrolases (Ntn hydrolases)"/>
    <property type="match status" value="1"/>
</dbReference>
<dbReference type="AlphaFoldDB" id="A0AA36J5Q3"/>
<gene>
    <name evidence="12" type="ORF">EVOR1521_LOCUS22597</name>
</gene>
<dbReference type="SUPFAM" id="SSF52540">
    <property type="entry name" value="P-loop containing nucleoside triphosphate hydrolases"/>
    <property type="match status" value="1"/>
</dbReference>
<evidence type="ECO:0000256" key="7">
    <source>
        <dbReference type="ARBA" id="ARBA00022801"/>
    </source>
</evidence>
<dbReference type="GO" id="GO:0009376">
    <property type="term" value="C:HslUV protease complex"/>
    <property type="evidence" value="ECO:0007669"/>
    <property type="project" value="InterPro"/>
</dbReference>
<dbReference type="InterPro" id="IPR050052">
    <property type="entry name" value="ATP-dep_Clp_protease_ClpX"/>
</dbReference>
<reference evidence="12" key="1">
    <citation type="submission" date="2023-08" db="EMBL/GenBank/DDBJ databases">
        <authorList>
            <person name="Chen Y."/>
            <person name="Shah S."/>
            <person name="Dougan E. K."/>
            <person name="Thang M."/>
            <person name="Chan C."/>
        </authorList>
    </citation>
    <scope>NUCLEOTIDE SEQUENCE</scope>
</reference>
<name>A0AA36J5Q3_9DINO</name>
<dbReference type="GO" id="GO:0051603">
    <property type="term" value="P:proteolysis involved in protein catabolic process"/>
    <property type="evidence" value="ECO:0007669"/>
    <property type="project" value="InterPro"/>
</dbReference>
<dbReference type="Pfam" id="PF00004">
    <property type="entry name" value="AAA"/>
    <property type="match status" value="1"/>
</dbReference>
<keyword evidence="9" id="KW-0143">Chaperone</keyword>
<evidence type="ECO:0000256" key="5">
    <source>
        <dbReference type="ARBA" id="ARBA00022670"/>
    </source>
</evidence>
<dbReference type="NCBIfam" id="NF003964">
    <property type="entry name" value="PRK05456.1"/>
    <property type="match status" value="1"/>
</dbReference>
<evidence type="ECO:0008006" key="14">
    <source>
        <dbReference type="Google" id="ProtNLM"/>
    </source>
</evidence>
<comment type="caution">
    <text evidence="12">The sequence shown here is derived from an EMBL/GenBank/DDBJ whole genome shotgun (WGS) entry which is preliminary data.</text>
</comment>
<feature type="domain" description="Clp ATPase C-terminal" evidence="11">
    <location>
        <begin position="485"/>
        <end position="576"/>
    </location>
</feature>
<dbReference type="FunFam" id="3.40.50.300:FF:000213">
    <property type="entry name" value="ATP-dependent protease ATPase subunit HslU"/>
    <property type="match status" value="1"/>
</dbReference>
<dbReference type="GO" id="GO:0004298">
    <property type="term" value="F:threonine-type endopeptidase activity"/>
    <property type="evidence" value="ECO:0007669"/>
    <property type="project" value="InterPro"/>
</dbReference>
<evidence type="ECO:0000256" key="3">
    <source>
        <dbReference type="ARBA" id="ARBA00009771"/>
    </source>
</evidence>
<evidence type="ECO:0000256" key="1">
    <source>
        <dbReference type="ARBA" id="ARBA00004496"/>
    </source>
</evidence>
<dbReference type="NCBIfam" id="TIGR00390">
    <property type="entry name" value="hslU"/>
    <property type="match status" value="1"/>
</dbReference>
<dbReference type="GO" id="GO:0005839">
    <property type="term" value="C:proteasome core complex"/>
    <property type="evidence" value="ECO:0007669"/>
    <property type="project" value="InterPro"/>
</dbReference>
<evidence type="ECO:0000259" key="11">
    <source>
        <dbReference type="SMART" id="SM01086"/>
    </source>
</evidence>
<feature type="domain" description="AAA+ ATPase" evidence="10">
    <location>
        <begin position="208"/>
        <end position="466"/>
    </location>
</feature>
<comment type="similarity">
    <text evidence="3">Belongs to the ClpX chaperone family. HslU subfamily.</text>
</comment>
<dbReference type="GO" id="GO:0016887">
    <property type="term" value="F:ATP hydrolysis activity"/>
    <property type="evidence" value="ECO:0007669"/>
    <property type="project" value="InterPro"/>
</dbReference>
<dbReference type="InterPro" id="IPR004491">
    <property type="entry name" value="HslU"/>
</dbReference>
<dbReference type="InterPro" id="IPR003959">
    <property type="entry name" value="ATPase_AAA_core"/>
</dbReference>
<dbReference type="NCBIfam" id="TIGR03692">
    <property type="entry name" value="ATP_dep_HslV"/>
    <property type="match status" value="1"/>
</dbReference>
<dbReference type="Pfam" id="PF00227">
    <property type="entry name" value="Proteasome"/>
    <property type="match status" value="1"/>
</dbReference>
<dbReference type="CDD" id="cd19498">
    <property type="entry name" value="RecA-like_HslU"/>
    <property type="match status" value="1"/>
</dbReference>
<dbReference type="InterPro" id="IPR027417">
    <property type="entry name" value="P-loop_NTPase"/>
</dbReference>
<dbReference type="NCBIfam" id="NF003544">
    <property type="entry name" value="PRK05201.1"/>
    <property type="match status" value="1"/>
</dbReference>
<evidence type="ECO:0000256" key="9">
    <source>
        <dbReference type="ARBA" id="ARBA00023186"/>
    </source>
</evidence>
<dbReference type="Proteomes" id="UP001178507">
    <property type="component" value="Unassembled WGS sequence"/>
</dbReference>
<comment type="similarity">
    <text evidence="2">Belongs to the peptidase T1B family. HslV subfamily.</text>
</comment>
<accession>A0AA36J5Q3</accession>
<dbReference type="InterPro" id="IPR022281">
    <property type="entry name" value="ATP-dep_Prtase_HsIV_su"/>
</dbReference>
<dbReference type="EMBL" id="CAUJNA010003316">
    <property type="protein sequence ID" value="CAJ1398956.1"/>
    <property type="molecule type" value="Genomic_DNA"/>
</dbReference>
<proteinExistence type="inferred from homology"/>
<dbReference type="InterPro" id="IPR029055">
    <property type="entry name" value="Ntn_hydrolases_N"/>
</dbReference>
<sequence>MVRKGDKVVIAGDGQVSLGQTVIKHSARKVRPLAKGEVIAGFAGATADAFTLFERLEAKLEQYPGQLMRACVELAKDWRTDRYLRRLEAMMLVADKNVSLVLTGTGDVLEPEGGIMGIGSGGNYALAAGRALADTDFDAETIARKAMAVAAEICVYTNSSVTLEMLEIVSELDRYIVGQKDAKRAVAIALRNRWRRQQLQGQMREEVLPKNILMIGPTGVGKTEISRRLAKLANAPFSKVEATKFTEVGYGGRDVEQIVRDLVEAGITLIRDKKRDEVKAKAHVLAEERVLDALVGSNASPATRDSFRTKLRDGEMDDKEIEVEVRAQAQMPSFELPGMPGASVGVMNMSDILGKAFGGQTKTKRTTVRESYELLINEESDKLLDEDKVVEEAIALVENSGIVFLDEIDKICAREGRAGADVSREGVQRDLLPLIEGTVVSTKHGPVKTDHILFIASGAFHVAKPSDLLPELQGRLPIRVELRALDKDDFRAILTEPEASLIKQYVALMETEEVTLAFTEEAIEEIASVAVDLNASVENIGARRLQTVMERILDEISFTAPDRSGEAIEITAEFVKENIGDLAKNVDLSKFIL</sequence>
<evidence type="ECO:0000259" key="10">
    <source>
        <dbReference type="SMART" id="SM00382"/>
    </source>
</evidence>
<dbReference type="Pfam" id="PF07724">
    <property type="entry name" value="AAA_2"/>
    <property type="match status" value="1"/>
</dbReference>
<dbReference type="CDD" id="cd01913">
    <property type="entry name" value="protease_HslV"/>
    <property type="match status" value="1"/>
</dbReference>
<dbReference type="Gene3D" id="3.40.50.300">
    <property type="entry name" value="P-loop containing nucleotide triphosphate hydrolases"/>
    <property type="match status" value="2"/>
</dbReference>
<evidence type="ECO:0000313" key="13">
    <source>
        <dbReference type="Proteomes" id="UP001178507"/>
    </source>
</evidence>
<evidence type="ECO:0000256" key="6">
    <source>
        <dbReference type="ARBA" id="ARBA00022741"/>
    </source>
</evidence>